<keyword evidence="3" id="KW-1185">Reference proteome</keyword>
<feature type="domain" description="Pyridoxamine 5'-phosphate oxidase N-terminal" evidence="1">
    <location>
        <begin position="45"/>
        <end position="143"/>
    </location>
</feature>
<proteinExistence type="predicted"/>
<dbReference type="AlphaFoldDB" id="A0A4R3YEP8"/>
<evidence type="ECO:0000259" key="1">
    <source>
        <dbReference type="Pfam" id="PF01243"/>
    </source>
</evidence>
<comment type="caution">
    <text evidence="2">The sequence shown here is derived from an EMBL/GenBank/DDBJ whole genome shotgun (WGS) entry which is preliminary data.</text>
</comment>
<dbReference type="InterPro" id="IPR012349">
    <property type="entry name" value="Split_barrel_FMN-bd"/>
</dbReference>
<dbReference type="PANTHER" id="PTHR42815">
    <property type="entry name" value="FAD-BINDING, PUTATIVE (AFU_ORTHOLOGUE AFUA_6G07600)-RELATED"/>
    <property type="match status" value="1"/>
</dbReference>
<dbReference type="Gene3D" id="2.30.110.10">
    <property type="entry name" value="Electron Transport, Fmn-binding Protein, Chain A"/>
    <property type="match status" value="1"/>
</dbReference>
<dbReference type="Pfam" id="PF01243">
    <property type="entry name" value="PNPOx_N"/>
    <property type="match status" value="1"/>
</dbReference>
<reference evidence="2 3" key="1">
    <citation type="submission" date="2019-03" db="EMBL/GenBank/DDBJ databases">
        <title>Genomic Encyclopedia of Type Strains, Phase IV (KMG-IV): sequencing the most valuable type-strain genomes for metagenomic binning, comparative biology and taxonomic classification.</title>
        <authorList>
            <person name="Goeker M."/>
        </authorList>
    </citation>
    <scope>NUCLEOTIDE SEQUENCE [LARGE SCALE GENOMIC DNA]</scope>
    <source>
        <strain evidence="2 3">DSM 100309</strain>
    </source>
</reference>
<gene>
    <name evidence="2" type="ORF">EDC63_101550</name>
</gene>
<protein>
    <recommendedName>
        <fullName evidence="1">Pyridoxamine 5'-phosphate oxidase N-terminal domain-containing protein</fullName>
    </recommendedName>
</protein>
<accession>A0A4R3YEP8</accession>
<dbReference type="RefSeq" id="WP_124947504.1">
    <property type="nucleotide sequence ID" value="NZ_BHVT01000073.1"/>
</dbReference>
<dbReference type="Proteomes" id="UP000295367">
    <property type="component" value="Unassembled WGS sequence"/>
</dbReference>
<dbReference type="PANTHER" id="PTHR42815:SF2">
    <property type="entry name" value="FAD-BINDING, PUTATIVE (AFU_ORTHOLOGUE AFUA_6G07600)-RELATED"/>
    <property type="match status" value="1"/>
</dbReference>
<sequence>MKDALRRYSSDIAFTDSVKAIQTRKNSRHAYARMEQSGSWETRITPDLKVFIAAQTSVFLATANAEGQPYIQHRGGPAGFLHVLDDHTVGFVDYSGNRQFITAGNLAENPKSHLFLIDYSQRRRVKIWGESKVVEADENLVALMMPPGYKARAEQIIIINVVAWDENCPQHIPHRFDAADVKTALVMRDKRIETLESEIEKLRLSKR</sequence>
<dbReference type="InterPro" id="IPR011576">
    <property type="entry name" value="Pyridox_Oxase_N"/>
</dbReference>
<organism evidence="2 3">
    <name type="scientific">Sulfurirhabdus autotrophica</name>
    <dbReference type="NCBI Taxonomy" id="1706046"/>
    <lineage>
        <taxon>Bacteria</taxon>
        <taxon>Pseudomonadati</taxon>
        <taxon>Pseudomonadota</taxon>
        <taxon>Betaproteobacteria</taxon>
        <taxon>Nitrosomonadales</taxon>
        <taxon>Sulfuricellaceae</taxon>
        <taxon>Sulfurirhabdus</taxon>
    </lineage>
</organism>
<dbReference type="EMBL" id="SMCO01000001">
    <property type="protein sequence ID" value="TCV90576.1"/>
    <property type="molecule type" value="Genomic_DNA"/>
</dbReference>
<dbReference type="OrthoDB" id="544091at2"/>
<evidence type="ECO:0000313" key="3">
    <source>
        <dbReference type="Proteomes" id="UP000295367"/>
    </source>
</evidence>
<dbReference type="SUPFAM" id="SSF50475">
    <property type="entry name" value="FMN-binding split barrel"/>
    <property type="match status" value="1"/>
</dbReference>
<name>A0A4R3YEP8_9PROT</name>
<evidence type="ECO:0000313" key="2">
    <source>
        <dbReference type="EMBL" id="TCV90576.1"/>
    </source>
</evidence>